<feature type="transmembrane region" description="Helical" evidence="6">
    <location>
        <begin position="35"/>
        <end position="57"/>
    </location>
</feature>
<reference evidence="7 8" key="1">
    <citation type="submission" date="2013-11" db="EMBL/GenBank/DDBJ databases">
        <title>Draft genome of the bovine lungworm Dictyocaulus viviparus.</title>
        <authorList>
            <person name="Mitreva M."/>
        </authorList>
    </citation>
    <scope>NUCLEOTIDE SEQUENCE [LARGE SCALE GENOMIC DNA]</scope>
    <source>
        <strain evidence="7 8">HannoverDv2000</strain>
    </source>
</reference>
<sequence>MSLIAGVFYGLTFVPVNYMVDNPHKFPKYPEDGLAYVFSHYFGIFLTATVIFIGYAINKHNQPVVSPFIFLPSFFSGLLWGTAQTAFFIANQHLSQAITFPIITMLPGCVASAWSILYFEEIKGLRNMKILGIAMSITLLGAIMVGLSKVVSL</sequence>
<protein>
    <recommendedName>
        <fullName evidence="9">EamA domain-containing protein</fullName>
    </recommendedName>
</protein>
<dbReference type="PANTHER" id="PTHR16119">
    <property type="entry name" value="TRANSMEMBRANE PROTEIN 144"/>
    <property type="match status" value="1"/>
</dbReference>
<dbReference type="InterPro" id="IPR010651">
    <property type="entry name" value="Sugar_transport"/>
</dbReference>
<keyword evidence="4 6" id="KW-1133">Transmembrane helix</keyword>
<comment type="similarity">
    <text evidence="2">Belongs to the TMEM144 family.</text>
</comment>
<dbReference type="PANTHER" id="PTHR16119:SF15">
    <property type="entry name" value="TRANSMEMBRANE PROTEIN 144 HOMOLOG"/>
    <property type="match status" value="1"/>
</dbReference>
<feature type="transmembrane region" description="Helical" evidence="6">
    <location>
        <begin position="69"/>
        <end position="90"/>
    </location>
</feature>
<dbReference type="GO" id="GO:0016020">
    <property type="term" value="C:membrane"/>
    <property type="evidence" value="ECO:0007669"/>
    <property type="project" value="UniProtKB-SubCell"/>
</dbReference>
<proteinExistence type="inferred from homology"/>
<accession>A0A0D8XQZ5</accession>
<evidence type="ECO:0000256" key="1">
    <source>
        <dbReference type="ARBA" id="ARBA00004141"/>
    </source>
</evidence>
<dbReference type="OrthoDB" id="426527at2759"/>
<organism evidence="7 8">
    <name type="scientific">Dictyocaulus viviparus</name>
    <name type="common">Bovine lungworm</name>
    <dbReference type="NCBI Taxonomy" id="29172"/>
    <lineage>
        <taxon>Eukaryota</taxon>
        <taxon>Metazoa</taxon>
        <taxon>Ecdysozoa</taxon>
        <taxon>Nematoda</taxon>
        <taxon>Chromadorea</taxon>
        <taxon>Rhabditida</taxon>
        <taxon>Rhabditina</taxon>
        <taxon>Rhabditomorpha</taxon>
        <taxon>Strongyloidea</taxon>
        <taxon>Metastrongylidae</taxon>
        <taxon>Dictyocaulus</taxon>
    </lineage>
</organism>
<dbReference type="Proteomes" id="UP000053766">
    <property type="component" value="Unassembled WGS sequence"/>
</dbReference>
<feature type="transmembrane region" description="Helical" evidence="6">
    <location>
        <begin position="131"/>
        <end position="151"/>
    </location>
</feature>
<name>A0A0D8XQZ5_DICVI</name>
<dbReference type="AlphaFoldDB" id="A0A0D8XQZ5"/>
<evidence type="ECO:0008006" key="9">
    <source>
        <dbReference type="Google" id="ProtNLM"/>
    </source>
</evidence>
<gene>
    <name evidence="7" type="ORF">DICVIV_07729</name>
</gene>
<evidence type="ECO:0000256" key="2">
    <source>
        <dbReference type="ARBA" id="ARBA00005731"/>
    </source>
</evidence>
<evidence type="ECO:0000313" key="8">
    <source>
        <dbReference type="Proteomes" id="UP000053766"/>
    </source>
</evidence>
<keyword evidence="3 6" id="KW-0812">Transmembrane</keyword>
<evidence type="ECO:0000256" key="6">
    <source>
        <dbReference type="SAM" id="Phobius"/>
    </source>
</evidence>
<evidence type="ECO:0000256" key="4">
    <source>
        <dbReference type="ARBA" id="ARBA00022989"/>
    </source>
</evidence>
<feature type="transmembrane region" description="Helical" evidence="6">
    <location>
        <begin position="96"/>
        <end position="119"/>
    </location>
</feature>
<evidence type="ECO:0000313" key="7">
    <source>
        <dbReference type="EMBL" id="KJH46209.1"/>
    </source>
</evidence>
<dbReference type="EMBL" id="KN716364">
    <property type="protein sequence ID" value="KJH46209.1"/>
    <property type="molecule type" value="Genomic_DNA"/>
</dbReference>
<reference evidence="8" key="2">
    <citation type="journal article" date="2016" name="Sci. Rep.">
        <title>Dictyocaulus viviparus genome, variome and transcriptome elucidate lungworm biology and support future intervention.</title>
        <authorList>
            <person name="McNulty S.N."/>
            <person name="Strube C."/>
            <person name="Rosa B.A."/>
            <person name="Martin J.C."/>
            <person name="Tyagi R."/>
            <person name="Choi Y.J."/>
            <person name="Wang Q."/>
            <person name="Hallsworth Pepin K."/>
            <person name="Zhang X."/>
            <person name="Ozersky P."/>
            <person name="Wilson R.K."/>
            <person name="Sternberg P.W."/>
            <person name="Gasser R.B."/>
            <person name="Mitreva M."/>
        </authorList>
    </citation>
    <scope>NUCLEOTIDE SEQUENCE [LARGE SCALE GENOMIC DNA]</scope>
    <source>
        <strain evidence="8">HannoverDv2000</strain>
    </source>
</reference>
<dbReference type="Pfam" id="PF07857">
    <property type="entry name" value="TMEM144"/>
    <property type="match status" value="1"/>
</dbReference>
<evidence type="ECO:0000256" key="3">
    <source>
        <dbReference type="ARBA" id="ARBA00022692"/>
    </source>
</evidence>
<comment type="subcellular location">
    <subcellularLocation>
        <location evidence="1">Membrane</location>
        <topology evidence="1">Multi-pass membrane protein</topology>
    </subcellularLocation>
</comment>
<keyword evidence="5 6" id="KW-0472">Membrane</keyword>
<dbReference type="InterPro" id="IPR012435">
    <property type="entry name" value="TMEM144"/>
</dbReference>
<keyword evidence="8" id="KW-1185">Reference proteome</keyword>
<dbReference type="GO" id="GO:0015144">
    <property type="term" value="F:carbohydrate transmembrane transporter activity"/>
    <property type="evidence" value="ECO:0007669"/>
    <property type="project" value="InterPro"/>
</dbReference>
<evidence type="ECO:0000256" key="5">
    <source>
        <dbReference type="ARBA" id="ARBA00023136"/>
    </source>
</evidence>